<keyword evidence="3" id="KW-1185">Reference proteome</keyword>
<dbReference type="AlphaFoldDB" id="A0AAJ0BHE5"/>
<reference evidence="2" key="1">
    <citation type="submission" date="2023-06" db="EMBL/GenBank/DDBJ databases">
        <title>Genome-scale phylogeny and comparative genomics of the fungal order Sordariales.</title>
        <authorList>
            <consortium name="Lawrence Berkeley National Laboratory"/>
            <person name="Hensen N."/>
            <person name="Bonometti L."/>
            <person name="Westerberg I."/>
            <person name="Brannstrom I.O."/>
            <person name="Guillou S."/>
            <person name="Cros-Aarteil S."/>
            <person name="Calhoun S."/>
            <person name="Haridas S."/>
            <person name="Kuo A."/>
            <person name="Mondo S."/>
            <person name="Pangilinan J."/>
            <person name="Riley R."/>
            <person name="Labutti K."/>
            <person name="Andreopoulos B."/>
            <person name="Lipzen A."/>
            <person name="Chen C."/>
            <person name="Yanf M."/>
            <person name="Daum C."/>
            <person name="Ng V."/>
            <person name="Clum A."/>
            <person name="Steindorff A."/>
            <person name="Ohm R."/>
            <person name="Martin F."/>
            <person name="Silar P."/>
            <person name="Natvig D."/>
            <person name="Lalanne C."/>
            <person name="Gautier V."/>
            <person name="Ament-Velasquez S.L."/>
            <person name="Kruys A."/>
            <person name="Hutchinson M.I."/>
            <person name="Powell A.J."/>
            <person name="Barry K."/>
            <person name="Miller A.N."/>
            <person name="Grigoriev I.V."/>
            <person name="Debuchy R."/>
            <person name="Gladieux P."/>
            <person name="Thoren M.H."/>
            <person name="Johannesson H."/>
        </authorList>
    </citation>
    <scope>NUCLEOTIDE SEQUENCE</scope>
    <source>
        <strain evidence="2">PSN4</strain>
    </source>
</reference>
<dbReference type="EMBL" id="MU839831">
    <property type="protein sequence ID" value="KAK1757234.1"/>
    <property type="molecule type" value="Genomic_DNA"/>
</dbReference>
<gene>
    <name evidence="2" type="ORF">QBC47DRAFT_177204</name>
</gene>
<accession>A0AAJ0BHE5</accession>
<organism evidence="2 3">
    <name type="scientific">Echria macrotheca</name>
    <dbReference type="NCBI Taxonomy" id="438768"/>
    <lineage>
        <taxon>Eukaryota</taxon>
        <taxon>Fungi</taxon>
        <taxon>Dikarya</taxon>
        <taxon>Ascomycota</taxon>
        <taxon>Pezizomycotina</taxon>
        <taxon>Sordariomycetes</taxon>
        <taxon>Sordariomycetidae</taxon>
        <taxon>Sordariales</taxon>
        <taxon>Schizotheciaceae</taxon>
        <taxon>Echria</taxon>
    </lineage>
</organism>
<dbReference type="Proteomes" id="UP001239445">
    <property type="component" value="Unassembled WGS sequence"/>
</dbReference>
<evidence type="ECO:0000313" key="2">
    <source>
        <dbReference type="EMBL" id="KAK1757234.1"/>
    </source>
</evidence>
<feature type="region of interest" description="Disordered" evidence="1">
    <location>
        <begin position="47"/>
        <end position="74"/>
    </location>
</feature>
<evidence type="ECO:0000313" key="3">
    <source>
        <dbReference type="Proteomes" id="UP001239445"/>
    </source>
</evidence>
<evidence type="ECO:0000256" key="1">
    <source>
        <dbReference type="SAM" id="MobiDB-lite"/>
    </source>
</evidence>
<comment type="caution">
    <text evidence="2">The sequence shown here is derived from an EMBL/GenBank/DDBJ whole genome shotgun (WGS) entry which is preliminary data.</text>
</comment>
<protein>
    <submittedName>
        <fullName evidence="2">Uncharacterized protein</fullName>
    </submittedName>
</protein>
<sequence>MLMECRVIYYSSLLRYSNWTIIHMAAHSCPARRMDAVGRRVNVGRYSAEQSIPKSPDRRVPASTRRQLSERGSRRMPSLYRPAGCYTRLNPDVEPTDCDLWSNLSLTAVEYPHALFDSVVADESGMTSLVQPRTLAQGSSEQQQQFCWLQRRAHVSGLGGYLEKASEKGTKTEGVRCRRDGNDSRWTVASLRGIALTASS</sequence>
<proteinExistence type="predicted"/>
<name>A0AAJ0BHE5_9PEZI</name>